<proteinExistence type="inferred from homology"/>
<dbReference type="KEGG" id="sbr:SY1_12960"/>
<evidence type="ECO:0000256" key="4">
    <source>
        <dbReference type="PIRSR" id="PIRSR602678-1"/>
    </source>
</evidence>
<gene>
    <name evidence="5" type="ORF">SY1_12960</name>
</gene>
<reference evidence="5 6" key="2">
    <citation type="submission" date="2010-03" db="EMBL/GenBank/DDBJ databases">
        <authorList>
            <person name="Pajon A."/>
        </authorList>
    </citation>
    <scope>NUCLEOTIDE SEQUENCE [LARGE SCALE GENOMIC DNA]</scope>
    <source>
        <strain evidence="5 6">SGP1</strain>
    </source>
</reference>
<dbReference type="EMBL" id="FP929056">
    <property type="protein sequence ID" value="CBL28413.1"/>
    <property type="molecule type" value="Genomic_DNA"/>
</dbReference>
<accession>A0AB94IX89</accession>
<comment type="similarity">
    <text evidence="1">Belongs to the GTP cyclohydrolase I type 2/NIF3 family.</text>
</comment>
<dbReference type="Gene3D" id="3.40.1390.30">
    <property type="entry name" value="NIF3 (NGG1p interacting factor 3)-like"/>
    <property type="match status" value="2"/>
</dbReference>
<dbReference type="RefSeq" id="WP_015556560.1">
    <property type="nucleotide sequence ID" value="NC_021038.1"/>
</dbReference>
<evidence type="ECO:0000313" key="6">
    <source>
        <dbReference type="Proteomes" id="UP000008957"/>
    </source>
</evidence>
<feature type="binding site" evidence="4">
    <location>
        <position position="219"/>
    </location>
    <ligand>
        <name>a divalent metal cation</name>
        <dbReference type="ChEBI" id="CHEBI:60240"/>
        <label>1</label>
    </ligand>
</feature>
<dbReference type="Pfam" id="PF01784">
    <property type="entry name" value="DUF34_NIF3"/>
    <property type="match status" value="1"/>
</dbReference>
<keyword evidence="6" id="KW-1185">Reference proteome</keyword>
<dbReference type="PANTHER" id="PTHR13799:SF14">
    <property type="entry name" value="GTP CYCLOHYDROLASE 1 TYPE 2 HOMOLOG"/>
    <property type="match status" value="1"/>
</dbReference>
<feature type="binding site" evidence="4">
    <location>
        <position position="103"/>
    </location>
    <ligand>
        <name>a divalent metal cation</name>
        <dbReference type="ChEBI" id="CHEBI:60240"/>
        <label>1</label>
    </ligand>
</feature>
<dbReference type="SUPFAM" id="SSF102705">
    <property type="entry name" value="NIF3 (NGG1p interacting factor 3)-like"/>
    <property type="match status" value="1"/>
</dbReference>
<feature type="binding site" evidence="4">
    <location>
        <position position="64"/>
    </location>
    <ligand>
        <name>a divalent metal cation</name>
        <dbReference type="ChEBI" id="CHEBI:60240"/>
        <label>2</label>
    </ligand>
</feature>
<dbReference type="FunFam" id="3.40.1390.30:FF:000001">
    <property type="entry name" value="GTP cyclohydrolase 1 type 2"/>
    <property type="match status" value="1"/>
</dbReference>
<feature type="binding site" evidence="4">
    <location>
        <position position="65"/>
    </location>
    <ligand>
        <name>a divalent metal cation</name>
        <dbReference type="ChEBI" id="CHEBI:60240"/>
        <label>1</label>
    </ligand>
</feature>
<dbReference type="GO" id="GO:0005737">
    <property type="term" value="C:cytoplasm"/>
    <property type="evidence" value="ECO:0007669"/>
    <property type="project" value="TreeGrafter"/>
</dbReference>
<feature type="binding site" evidence="4">
    <location>
        <position position="223"/>
    </location>
    <ligand>
        <name>a divalent metal cation</name>
        <dbReference type="ChEBI" id="CHEBI:60240"/>
        <label>1</label>
    </ligand>
</feature>
<dbReference type="InterPro" id="IPR036069">
    <property type="entry name" value="DUF34/NIF3_sf"/>
</dbReference>
<evidence type="ECO:0000256" key="1">
    <source>
        <dbReference type="ARBA" id="ARBA00006964"/>
    </source>
</evidence>
<dbReference type="NCBIfam" id="TIGR00486">
    <property type="entry name" value="YbgI_SA1388"/>
    <property type="match status" value="1"/>
</dbReference>
<dbReference type="Proteomes" id="UP000008957">
    <property type="component" value="Chromosome"/>
</dbReference>
<dbReference type="GO" id="GO:0046872">
    <property type="term" value="F:metal ion binding"/>
    <property type="evidence" value="ECO:0007669"/>
    <property type="project" value="UniProtKB-KW"/>
</dbReference>
<evidence type="ECO:0000256" key="2">
    <source>
        <dbReference type="ARBA" id="ARBA00022112"/>
    </source>
</evidence>
<evidence type="ECO:0000313" key="5">
    <source>
        <dbReference type="EMBL" id="CBL28413.1"/>
    </source>
</evidence>
<dbReference type="AlphaFoldDB" id="A0AB94IX89"/>
<dbReference type="PANTHER" id="PTHR13799">
    <property type="entry name" value="NGG1 INTERACTING FACTOR 3"/>
    <property type="match status" value="1"/>
</dbReference>
<organism evidence="5 6">
    <name type="scientific">Fretibacterium fastidiosum</name>
    <dbReference type="NCBI Taxonomy" id="651822"/>
    <lineage>
        <taxon>Bacteria</taxon>
        <taxon>Thermotogati</taxon>
        <taxon>Synergistota</taxon>
        <taxon>Synergistia</taxon>
        <taxon>Synergistales</taxon>
        <taxon>Aminobacteriaceae</taxon>
        <taxon>Fretibacterium</taxon>
    </lineage>
</organism>
<protein>
    <recommendedName>
        <fullName evidence="2">GTP cyclohydrolase 1 type 2 homolog</fullName>
    </recommendedName>
</protein>
<dbReference type="InterPro" id="IPR002678">
    <property type="entry name" value="DUF34/NIF3"/>
</dbReference>
<sequence length="256" mass="27298">MKVRDLLQRVDRVAPFSLAEEWDNVGLMVGDLDAEVSRVGIALDPVGEAVAAAAEQGCQALLCHHPLLFRPLKKLDLNSDPGRAVREAIKRDVAVLAAHTNWDCAEGGVSWELAGRLGLMGITPLDLNTGLGAKGHLPEAEALDRFIERVREAWNLTRLDCYAPANCSILHVALCGGAGAEFWPAAGAWGADIYLTADVKYHELMDATRAGLAVAVADHGEMECVSLPELARRIGAGGGIETVLIDVRGLSAPIRL</sequence>
<name>A0AB94IX89_9BACT</name>
<keyword evidence="3 4" id="KW-0479">Metal-binding</keyword>
<reference evidence="6" key="1">
    <citation type="submission" date="2010-03" db="EMBL/GenBank/DDBJ databases">
        <title>The genome sequence of Synergistetes sp. SGP1.</title>
        <authorList>
            <consortium name="metaHIT consortium -- http://www.metahit.eu/"/>
            <person name="Pajon A."/>
            <person name="Turner K."/>
            <person name="Parkhill J."/>
            <person name="Wade W."/>
            <person name="Vartoukian S."/>
        </authorList>
    </citation>
    <scope>NUCLEOTIDE SEQUENCE [LARGE SCALE GENOMIC DNA]</scope>
    <source>
        <strain evidence="6">SGP1</strain>
    </source>
</reference>
<evidence type="ECO:0000256" key="3">
    <source>
        <dbReference type="ARBA" id="ARBA00022723"/>
    </source>
</evidence>